<dbReference type="PANTHER" id="PTHR33545">
    <property type="entry name" value="UPF0750 MEMBRANE PROTEIN YITT-RELATED"/>
    <property type="match status" value="1"/>
</dbReference>
<proteinExistence type="predicted"/>
<dbReference type="InterPro" id="IPR003740">
    <property type="entry name" value="YitT"/>
</dbReference>
<dbReference type="KEGG" id="crs:FQB35_12495"/>
<organism evidence="8 9">
    <name type="scientific">Crassaminicella thermophila</name>
    <dbReference type="NCBI Taxonomy" id="2599308"/>
    <lineage>
        <taxon>Bacteria</taxon>
        <taxon>Bacillati</taxon>
        <taxon>Bacillota</taxon>
        <taxon>Clostridia</taxon>
        <taxon>Eubacteriales</taxon>
        <taxon>Clostridiaceae</taxon>
        <taxon>Crassaminicella</taxon>
    </lineage>
</organism>
<dbReference type="Proteomes" id="UP000324646">
    <property type="component" value="Chromosome"/>
</dbReference>
<dbReference type="Pfam" id="PF02588">
    <property type="entry name" value="YitT_membrane"/>
    <property type="match status" value="1"/>
</dbReference>
<evidence type="ECO:0000256" key="3">
    <source>
        <dbReference type="ARBA" id="ARBA00022692"/>
    </source>
</evidence>
<evidence type="ECO:0000256" key="4">
    <source>
        <dbReference type="ARBA" id="ARBA00022989"/>
    </source>
</evidence>
<dbReference type="Gene3D" id="3.30.70.120">
    <property type="match status" value="1"/>
</dbReference>
<evidence type="ECO:0000256" key="6">
    <source>
        <dbReference type="SAM" id="Phobius"/>
    </source>
</evidence>
<dbReference type="InterPro" id="IPR015867">
    <property type="entry name" value="N-reg_PII/ATP_PRibTrfase_C"/>
</dbReference>
<evidence type="ECO:0000256" key="1">
    <source>
        <dbReference type="ARBA" id="ARBA00004651"/>
    </source>
</evidence>
<dbReference type="InterPro" id="IPR051461">
    <property type="entry name" value="UPF0750_membrane"/>
</dbReference>
<dbReference type="PIRSF" id="PIRSF006483">
    <property type="entry name" value="Membrane_protein_YitT"/>
    <property type="match status" value="1"/>
</dbReference>
<evidence type="ECO:0000313" key="9">
    <source>
        <dbReference type="Proteomes" id="UP000324646"/>
    </source>
</evidence>
<feature type="domain" description="DUF2179" evidence="7">
    <location>
        <begin position="224"/>
        <end position="278"/>
    </location>
</feature>
<name>A0A5C0SKG5_CRATE</name>
<feature type="transmembrane region" description="Helical" evidence="6">
    <location>
        <begin position="107"/>
        <end position="126"/>
    </location>
</feature>
<dbReference type="PANTHER" id="PTHR33545:SF5">
    <property type="entry name" value="UPF0750 MEMBRANE PROTEIN YITT"/>
    <property type="match status" value="1"/>
</dbReference>
<evidence type="ECO:0000256" key="5">
    <source>
        <dbReference type="ARBA" id="ARBA00023136"/>
    </source>
</evidence>
<feature type="transmembrane region" description="Helical" evidence="6">
    <location>
        <begin position="146"/>
        <end position="171"/>
    </location>
</feature>
<dbReference type="AlphaFoldDB" id="A0A5C0SKG5"/>
<feature type="transmembrane region" description="Helical" evidence="6">
    <location>
        <begin position="31"/>
        <end position="47"/>
    </location>
</feature>
<reference evidence="8 9" key="1">
    <citation type="submission" date="2019-07" db="EMBL/GenBank/DDBJ databases">
        <title>Complete genome of Crassaminicella thermophila SY095.</title>
        <authorList>
            <person name="Li X."/>
        </authorList>
    </citation>
    <scope>NUCLEOTIDE SEQUENCE [LARGE SCALE GENOMIC DNA]</scope>
    <source>
        <strain evidence="8 9">SY095</strain>
    </source>
</reference>
<dbReference type="OrthoDB" id="9779786at2"/>
<dbReference type="InterPro" id="IPR019264">
    <property type="entry name" value="DUF2179"/>
</dbReference>
<keyword evidence="4 6" id="KW-1133">Transmembrane helix</keyword>
<dbReference type="Pfam" id="PF10035">
    <property type="entry name" value="DUF2179"/>
    <property type="match status" value="1"/>
</dbReference>
<sequence length="289" mass="31918">MNRSVIDYFIVYLGCMIQAFAVTAILKPNGLIVGGFTGVSLVLGKLFSIKYTFIYYSLCLSVLIVAWLILGKKEVLKIILLSTTYPIILILFDNLNLNFIDANATDKLLSCIYYGIIAGIGMGLILRKGFSQGSSDTIAKIIHKKIFPFLSIGQILLIIDICILSVSGFVFGRNAVFYALIMHMIYTKTVDTVLFGFGSSLVKIVIISKETDRITYYILNTINRGVSLGKVTGAFSNKHKTKVICICSARESILIKNFVAKIDRNAFINLVPVISAWGKGYGFSNLELD</sequence>
<evidence type="ECO:0000256" key="2">
    <source>
        <dbReference type="ARBA" id="ARBA00022475"/>
    </source>
</evidence>
<feature type="transmembrane region" description="Helical" evidence="6">
    <location>
        <begin position="177"/>
        <end position="206"/>
    </location>
</feature>
<keyword evidence="3 6" id="KW-0812">Transmembrane</keyword>
<keyword evidence="2" id="KW-1003">Cell membrane</keyword>
<feature type="transmembrane region" description="Helical" evidence="6">
    <location>
        <begin position="53"/>
        <end position="71"/>
    </location>
</feature>
<evidence type="ECO:0000313" key="8">
    <source>
        <dbReference type="EMBL" id="QEK13678.1"/>
    </source>
</evidence>
<comment type="subcellular location">
    <subcellularLocation>
        <location evidence="1">Cell membrane</location>
        <topology evidence="1">Multi-pass membrane protein</topology>
    </subcellularLocation>
</comment>
<dbReference type="GO" id="GO:0005886">
    <property type="term" value="C:plasma membrane"/>
    <property type="evidence" value="ECO:0007669"/>
    <property type="project" value="UniProtKB-SubCell"/>
</dbReference>
<feature type="transmembrane region" description="Helical" evidence="6">
    <location>
        <begin position="78"/>
        <end position="95"/>
    </location>
</feature>
<gene>
    <name evidence="8" type="ORF">FQB35_12495</name>
</gene>
<keyword evidence="9" id="KW-1185">Reference proteome</keyword>
<protein>
    <submittedName>
        <fullName evidence="8">YitT family protein</fullName>
    </submittedName>
</protein>
<accession>A0A5C0SKG5</accession>
<evidence type="ECO:0000259" key="7">
    <source>
        <dbReference type="Pfam" id="PF10035"/>
    </source>
</evidence>
<dbReference type="EMBL" id="CP042243">
    <property type="protein sequence ID" value="QEK13678.1"/>
    <property type="molecule type" value="Genomic_DNA"/>
</dbReference>
<keyword evidence="5 6" id="KW-0472">Membrane</keyword>